<dbReference type="GO" id="GO:0003700">
    <property type="term" value="F:DNA-binding transcription factor activity"/>
    <property type="evidence" value="ECO:0007669"/>
    <property type="project" value="InterPro"/>
</dbReference>
<dbReference type="EMBL" id="SLWB01000001">
    <property type="protein sequence ID" value="TCN73308.1"/>
    <property type="molecule type" value="Genomic_DNA"/>
</dbReference>
<dbReference type="Proteomes" id="UP000294830">
    <property type="component" value="Unassembled WGS sequence"/>
</dbReference>
<feature type="domain" description="HTH tetR-type" evidence="3">
    <location>
        <begin position="11"/>
        <end position="71"/>
    </location>
</feature>
<evidence type="ECO:0000313" key="4">
    <source>
        <dbReference type="EMBL" id="TCN73308.1"/>
    </source>
</evidence>
<dbReference type="SUPFAM" id="SSF46689">
    <property type="entry name" value="Homeodomain-like"/>
    <property type="match status" value="1"/>
</dbReference>
<dbReference type="OrthoDB" id="6430772at2"/>
<dbReference type="PANTHER" id="PTHR30328:SF54">
    <property type="entry name" value="HTH-TYPE TRANSCRIPTIONAL REPRESSOR SCO4008"/>
    <property type="match status" value="1"/>
</dbReference>
<dbReference type="InterPro" id="IPR036271">
    <property type="entry name" value="Tet_transcr_reg_TetR-rel_C_sf"/>
</dbReference>
<dbReference type="PANTHER" id="PTHR30328">
    <property type="entry name" value="TRANSCRIPTIONAL REPRESSOR"/>
    <property type="match status" value="1"/>
</dbReference>
<dbReference type="SUPFAM" id="SSF48498">
    <property type="entry name" value="Tetracyclin repressor-like, C-terminal domain"/>
    <property type="match status" value="1"/>
</dbReference>
<proteinExistence type="predicted"/>
<reference evidence="4 5" key="1">
    <citation type="submission" date="2019-03" db="EMBL/GenBank/DDBJ databases">
        <title>Genomic Encyclopedia of Archaeal and Bacterial Type Strains, Phase II (KMG-II): from individual species to whole genera.</title>
        <authorList>
            <person name="Goeker M."/>
        </authorList>
    </citation>
    <scope>NUCLEOTIDE SEQUENCE [LARGE SCALE GENOMIC DNA]</scope>
    <source>
        <strain evidence="4 5">RL-C</strain>
    </source>
</reference>
<dbReference type="InterPro" id="IPR001647">
    <property type="entry name" value="HTH_TetR"/>
</dbReference>
<dbReference type="Gene3D" id="1.10.357.10">
    <property type="entry name" value="Tetracycline Repressor, domain 2"/>
    <property type="match status" value="1"/>
</dbReference>
<name>A0A4R2EX72_9BACT</name>
<gene>
    <name evidence="4" type="ORF">CLV25_101533</name>
</gene>
<keyword evidence="1 2" id="KW-0238">DNA-binding</keyword>
<dbReference type="Pfam" id="PF00440">
    <property type="entry name" value="TetR_N"/>
    <property type="match status" value="1"/>
</dbReference>
<dbReference type="InterPro" id="IPR050109">
    <property type="entry name" value="HTH-type_TetR-like_transc_reg"/>
</dbReference>
<evidence type="ECO:0000259" key="3">
    <source>
        <dbReference type="PROSITE" id="PS50977"/>
    </source>
</evidence>
<dbReference type="AlphaFoldDB" id="A0A4R2EX72"/>
<comment type="caution">
    <text evidence="4">The sequence shown here is derived from an EMBL/GenBank/DDBJ whole genome shotgun (WGS) entry which is preliminary data.</text>
</comment>
<organism evidence="4 5">
    <name type="scientific">Acetobacteroides hydrogenigenes</name>
    <dbReference type="NCBI Taxonomy" id="979970"/>
    <lineage>
        <taxon>Bacteria</taxon>
        <taxon>Pseudomonadati</taxon>
        <taxon>Bacteroidota</taxon>
        <taxon>Bacteroidia</taxon>
        <taxon>Bacteroidales</taxon>
        <taxon>Rikenellaceae</taxon>
        <taxon>Acetobacteroides</taxon>
    </lineage>
</organism>
<feature type="DNA-binding region" description="H-T-H motif" evidence="2">
    <location>
        <begin position="34"/>
        <end position="53"/>
    </location>
</feature>
<dbReference type="InterPro" id="IPR009057">
    <property type="entry name" value="Homeodomain-like_sf"/>
</dbReference>
<dbReference type="GO" id="GO:0003677">
    <property type="term" value="F:DNA binding"/>
    <property type="evidence" value="ECO:0007669"/>
    <property type="project" value="UniProtKB-UniRule"/>
</dbReference>
<dbReference type="InterPro" id="IPR013571">
    <property type="entry name" value="Tscrpt_reg_QacR_C"/>
</dbReference>
<evidence type="ECO:0000256" key="2">
    <source>
        <dbReference type="PROSITE-ProRule" id="PRU00335"/>
    </source>
</evidence>
<accession>A0A4R2EX72</accession>
<dbReference type="RefSeq" id="WP_131838078.1">
    <property type="nucleotide sequence ID" value="NZ_SLWB01000001.1"/>
</dbReference>
<keyword evidence="5" id="KW-1185">Reference proteome</keyword>
<dbReference type="Gene3D" id="1.10.10.60">
    <property type="entry name" value="Homeodomain-like"/>
    <property type="match status" value="1"/>
</dbReference>
<dbReference type="GO" id="GO:0045892">
    <property type="term" value="P:negative regulation of DNA-templated transcription"/>
    <property type="evidence" value="ECO:0007669"/>
    <property type="project" value="InterPro"/>
</dbReference>
<dbReference type="Pfam" id="PF08360">
    <property type="entry name" value="TetR_C_5"/>
    <property type="match status" value="1"/>
</dbReference>
<sequence length="205" mass="23830">MVLITHCGGNTDKINEILVAAQRRFGMYGFEKTSVSEIAADLHMSKASIYYYFADKGKLFGAVIEKEHSEFIESVEQECETLIDASDMLRAYVNINIEFFRKLLNLSRVKHSDIMENRYAQEQMVELRQKELVIIEKTLTKGNEQGTFNVENSFEMAHLFLDLLKGLRKMTIGRKDVFYLNDEEYNDLVKRVRDFTEIFIKGISI</sequence>
<evidence type="ECO:0000256" key="1">
    <source>
        <dbReference type="ARBA" id="ARBA00023125"/>
    </source>
</evidence>
<evidence type="ECO:0000313" key="5">
    <source>
        <dbReference type="Proteomes" id="UP000294830"/>
    </source>
</evidence>
<protein>
    <submittedName>
        <fullName evidence="4">TetR/AcrR family transcriptional repressor of mexJK operon</fullName>
    </submittedName>
</protein>
<dbReference type="PROSITE" id="PS50977">
    <property type="entry name" value="HTH_TETR_2"/>
    <property type="match status" value="1"/>
</dbReference>